<dbReference type="RefSeq" id="WP_230772988.1">
    <property type="nucleotide sequence ID" value="NZ_JAJNCT010000007.1"/>
</dbReference>
<name>A0AAW4XUW1_9BURK</name>
<evidence type="ECO:0000256" key="2">
    <source>
        <dbReference type="ARBA" id="ARBA00000751"/>
    </source>
</evidence>
<keyword evidence="5" id="KW-1185">Reference proteome</keyword>
<protein>
    <submittedName>
        <fullName evidence="4">NADAR family protein</fullName>
    </submittedName>
</protein>
<dbReference type="NCBIfam" id="TIGR02464">
    <property type="entry name" value="ribofla_fusion"/>
    <property type="match status" value="1"/>
</dbReference>
<comment type="catalytic activity">
    <reaction evidence="2">
        <text>2,5-diamino-6-hydroxy-4-(5-phosphoribosylamino)-pyrimidine + H2O = 2,5,6-triamino-4-hydroxypyrimidine + D-ribose 5-phosphate</text>
        <dbReference type="Rhea" id="RHEA:23436"/>
        <dbReference type="ChEBI" id="CHEBI:15377"/>
        <dbReference type="ChEBI" id="CHEBI:58614"/>
        <dbReference type="ChEBI" id="CHEBI:78346"/>
        <dbReference type="ChEBI" id="CHEBI:137796"/>
    </reaction>
</comment>
<dbReference type="CDD" id="cd15457">
    <property type="entry name" value="NADAR"/>
    <property type="match status" value="1"/>
</dbReference>
<dbReference type="InterPro" id="IPR012816">
    <property type="entry name" value="NADAR"/>
</dbReference>
<accession>A0AAW4XUW1</accession>
<dbReference type="Gene3D" id="1.10.357.40">
    <property type="entry name" value="YbiA-like"/>
    <property type="match status" value="1"/>
</dbReference>
<evidence type="ECO:0000259" key="3">
    <source>
        <dbReference type="Pfam" id="PF08719"/>
    </source>
</evidence>
<dbReference type="Pfam" id="PF08719">
    <property type="entry name" value="NADAR"/>
    <property type="match status" value="1"/>
</dbReference>
<gene>
    <name evidence="4" type="ORF">LPW39_07235</name>
</gene>
<feature type="domain" description="NADAR" evidence="3">
    <location>
        <begin position="28"/>
        <end position="187"/>
    </location>
</feature>
<evidence type="ECO:0000256" key="1">
    <source>
        <dbReference type="ARBA" id="ARBA00000022"/>
    </source>
</evidence>
<dbReference type="Proteomes" id="UP001199260">
    <property type="component" value="Unassembled WGS sequence"/>
</dbReference>
<dbReference type="EMBL" id="JAJNCT010000007">
    <property type="protein sequence ID" value="MCD2164925.1"/>
    <property type="molecule type" value="Genomic_DNA"/>
</dbReference>
<dbReference type="SUPFAM" id="SSF143990">
    <property type="entry name" value="YbiA-like"/>
    <property type="match status" value="1"/>
</dbReference>
<comment type="catalytic activity">
    <reaction evidence="1">
        <text>5-amino-6-(5-phospho-D-ribosylamino)uracil + H2O = 5,6-diaminouracil + D-ribose 5-phosphate</text>
        <dbReference type="Rhea" id="RHEA:55020"/>
        <dbReference type="ChEBI" id="CHEBI:15377"/>
        <dbReference type="ChEBI" id="CHEBI:46252"/>
        <dbReference type="ChEBI" id="CHEBI:58453"/>
        <dbReference type="ChEBI" id="CHEBI:78346"/>
    </reaction>
</comment>
<reference evidence="4 5" key="1">
    <citation type="submission" date="2021-11" db="EMBL/GenBank/DDBJ databases">
        <title>Genome sequence.</title>
        <authorList>
            <person name="Sun Q."/>
        </authorList>
    </citation>
    <scope>NUCLEOTIDE SEQUENCE [LARGE SCALE GENOMIC DNA]</scope>
    <source>
        <strain evidence="4 5">KCTC 12005</strain>
    </source>
</reference>
<evidence type="ECO:0000313" key="5">
    <source>
        <dbReference type="Proteomes" id="UP001199260"/>
    </source>
</evidence>
<dbReference type="InterPro" id="IPR037238">
    <property type="entry name" value="YbiA-like_sf"/>
</dbReference>
<organism evidence="4 5">
    <name type="scientific">Comamonas koreensis</name>
    <dbReference type="NCBI Taxonomy" id="160825"/>
    <lineage>
        <taxon>Bacteria</taxon>
        <taxon>Pseudomonadati</taxon>
        <taxon>Pseudomonadota</taxon>
        <taxon>Betaproteobacteria</taxon>
        <taxon>Burkholderiales</taxon>
        <taxon>Comamonadaceae</taxon>
        <taxon>Comamonas</taxon>
    </lineage>
</organism>
<dbReference type="AlphaFoldDB" id="A0AAW4XUW1"/>
<proteinExistence type="predicted"/>
<comment type="caution">
    <text evidence="4">The sequence shown here is derived from an EMBL/GenBank/DDBJ whole genome shotgun (WGS) entry which is preliminary data.</text>
</comment>
<sequence length="191" mass="20961">MAPTNDTIRSVPELLAQIQAGRQPRYLFFWGHQPEADGRVGKGCLSQWFEAGFTVEGAHYRSAEHFMMAEKARLFGDDEARAKILQCASPAQAKALGRTVRGFDSERWNAACFDIVVRGNAAKFGQNADLQDYLLTTGERVLVEASPVDAIWGIGLAAQDALAQQPEHWRGLNLLGFALMVARAQLRSGGQ</sequence>
<evidence type="ECO:0000313" key="4">
    <source>
        <dbReference type="EMBL" id="MCD2164925.1"/>
    </source>
</evidence>